<dbReference type="AlphaFoldDB" id="A0A2A6D378"/>
<accession>A0A8R1U3Q8</accession>
<sequence>MQCACIPCSNESFHRITWHTVGNANDQIPNAYRGVPNNTVHSSALLPLAAEAAGLLQVQGRKFITPLPDVLETRSKDHSASYDEKLRSSDFDQSLLQGSTR</sequence>
<gene>
    <name evidence="1" type="primary">WBGene00090849</name>
</gene>
<keyword evidence="2" id="KW-1185">Reference proteome</keyword>
<accession>A0A2A6D378</accession>
<dbReference type="Proteomes" id="UP000005239">
    <property type="component" value="Unassembled WGS sequence"/>
</dbReference>
<name>A0A2A6D378_PRIPA</name>
<reference evidence="1" key="2">
    <citation type="submission" date="2022-06" db="UniProtKB">
        <authorList>
            <consortium name="EnsemblMetazoa"/>
        </authorList>
    </citation>
    <scope>IDENTIFICATION</scope>
    <source>
        <strain evidence="1">PS312</strain>
    </source>
</reference>
<evidence type="ECO:0000313" key="2">
    <source>
        <dbReference type="Proteomes" id="UP000005239"/>
    </source>
</evidence>
<organism evidence="1 2">
    <name type="scientific">Pristionchus pacificus</name>
    <name type="common">Parasitic nematode worm</name>
    <dbReference type="NCBI Taxonomy" id="54126"/>
    <lineage>
        <taxon>Eukaryota</taxon>
        <taxon>Metazoa</taxon>
        <taxon>Ecdysozoa</taxon>
        <taxon>Nematoda</taxon>
        <taxon>Chromadorea</taxon>
        <taxon>Rhabditida</taxon>
        <taxon>Rhabditina</taxon>
        <taxon>Diplogasteromorpha</taxon>
        <taxon>Diplogasteroidea</taxon>
        <taxon>Neodiplogasteridae</taxon>
        <taxon>Pristionchus</taxon>
    </lineage>
</organism>
<evidence type="ECO:0000313" key="1">
    <source>
        <dbReference type="EnsemblMetazoa" id="PPA01295.1"/>
    </source>
</evidence>
<proteinExistence type="predicted"/>
<reference evidence="2" key="1">
    <citation type="journal article" date="2008" name="Nat. Genet.">
        <title>The Pristionchus pacificus genome provides a unique perspective on nematode lifestyle and parasitism.</title>
        <authorList>
            <person name="Dieterich C."/>
            <person name="Clifton S.W."/>
            <person name="Schuster L.N."/>
            <person name="Chinwalla A."/>
            <person name="Delehaunty K."/>
            <person name="Dinkelacker I."/>
            <person name="Fulton L."/>
            <person name="Fulton R."/>
            <person name="Godfrey J."/>
            <person name="Minx P."/>
            <person name="Mitreva M."/>
            <person name="Roeseler W."/>
            <person name="Tian H."/>
            <person name="Witte H."/>
            <person name="Yang S.P."/>
            <person name="Wilson R.K."/>
            <person name="Sommer R.J."/>
        </authorList>
    </citation>
    <scope>NUCLEOTIDE SEQUENCE [LARGE SCALE GENOMIC DNA]</scope>
    <source>
        <strain evidence="2">PS312</strain>
    </source>
</reference>
<dbReference type="EnsemblMetazoa" id="PPA01295.1">
    <property type="protein sequence ID" value="PPA01295.1"/>
    <property type="gene ID" value="WBGene00090849"/>
</dbReference>
<protein>
    <submittedName>
        <fullName evidence="1">Uncharacterized protein</fullName>
    </submittedName>
</protein>